<feature type="compositionally biased region" description="Basic and acidic residues" evidence="7">
    <location>
        <begin position="469"/>
        <end position="479"/>
    </location>
</feature>
<dbReference type="InterPro" id="IPR030127">
    <property type="entry name" value="MTSS1/MTSS2"/>
</dbReference>
<dbReference type="Pfam" id="PF08397">
    <property type="entry name" value="IMD"/>
    <property type="match status" value="1"/>
</dbReference>
<dbReference type="GO" id="GO:0007009">
    <property type="term" value="P:plasma membrane organization"/>
    <property type="evidence" value="ECO:0007669"/>
    <property type="project" value="InterPro"/>
</dbReference>
<dbReference type="CDD" id="cd07643">
    <property type="entry name" value="I-BAR_IMD_MIM"/>
    <property type="match status" value="1"/>
</dbReference>
<dbReference type="GO" id="GO:0032233">
    <property type="term" value="P:positive regulation of actin filament bundle assembly"/>
    <property type="evidence" value="ECO:0007669"/>
    <property type="project" value="TreeGrafter"/>
</dbReference>
<proteinExistence type="inferred from homology"/>
<evidence type="ECO:0000256" key="3">
    <source>
        <dbReference type="ARBA" id="ARBA00022553"/>
    </source>
</evidence>
<feature type="region of interest" description="Disordered" evidence="7">
    <location>
        <begin position="251"/>
        <end position="390"/>
    </location>
</feature>
<feature type="region of interest" description="Disordered" evidence="7">
    <location>
        <begin position="422"/>
        <end position="479"/>
    </location>
</feature>
<evidence type="ECO:0000256" key="6">
    <source>
        <dbReference type="ARBA" id="ARBA00061293"/>
    </source>
</evidence>
<keyword evidence="3" id="KW-0597">Phosphoprotein</keyword>
<feature type="region of interest" description="Disordered" evidence="7">
    <location>
        <begin position="566"/>
        <end position="585"/>
    </location>
</feature>
<dbReference type="Proteomes" id="UP000694557">
    <property type="component" value="Unassembled WGS sequence"/>
</dbReference>
<dbReference type="PANTHER" id="PTHR15708">
    <property type="entry name" value="ACTIN BUNDLING/MISSING IN METASTASIS-RELATED"/>
    <property type="match status" value="1"/>
</dbReference>
<dbReference type="GO" id="GO:0015629">
    <property type="term" value="C:actin cytoskeleton"/>
    <property type="evidence" value="ECO:0007669"/>
    <property type="project" value="TreeGrafter"/>
</dbReference>
<keyword evidence="2" id="KW-0963">Cytoplasm</keyword>
<dbReference type="GeneTree" id="ENSGT00950000183156"/>
<dbReference type="GO" id="GO:0009898">
    <property type="term" value="C:cytoplasmic side of plasma membrane"/>
    <property type="evidence" value="ECO:0007669"/>
    <property type="project" value="TreeGrafter"/>
</dbReference>
<evidence type="ECO:0000313" key="11">
    <source>
        <dbReference type="Proteomes" id="UP000694557"/>
    </source>
</evidence>
<comment type="similarity">
    <text evidence="6">Belongs to the MTSS family.</text>
</comment>
<feature type="region of interest" description="Disordered" evidence="7">
    <location>
        <begin position="500"/>
        <end position="519"/>
    </location>
</feature>
<dbReference type="AlphaFoldDB" id="A0A8C7JGL9"/>
<feature type="domain" description="WH2" evidence="8">
    <location>
        <begin position="708"/>
        <end position="724"/>
    </location>
</feature>
<evidence type="ECO:0000313" key="10">
    <source>
        <dbReference type="Ensembl" id="ENSOKIP00005085558.1"/>
    </source>
</evidence>
<name>A0A8C7JGL9_ONCKI</name>
<dbReference type="PROSITE" id="PS51338">
    <property type="entry name" value="IMD"/>
    <property type="match status" value="1"/>
</dbReference>
<feature type="region of interest" description="Disordered" evidence="7">
    <location>
        <begin position="538"/>
        <end position="557"/>
    </location>
</feature>
<evidence type="ECO:0000256" key="1">
    <source>
        <dbReference type="ARBA" id="ARBA00004496"/>
    </source>
</evidence>
<dbReference type="SUPFAM" id="SSF103657">
    <property type="entry name" value="BAR/IMD domain-like"/>
    <property type="match status" value="1"/>
</dbReference>
<dbReference type="InterPro" id="IPR027267">
    <property type="entry name" value="AH/BAR_dom_sf"/>
</dbReference>
<keyword evidence="5" id="KW-0009">Actin-binding</keyword>
<evidence type="ECO:0000256" key="4">
    <source>
        <dbReference type="ARBA" id="ARBA00023054"/>
    </source>
</evidence>
<dbReference type="Pfam" id="PF02205">
    <property type="entry name" value="WH2"/>
    <property type="match status" value="1"/>
</dbReference>
<feature type="compositionally biased region" description="Polar residues" evidence="7">
    <location>
        <begin position="573"/>
        <end position="583"/>
    </location>
</feature>
<feature type="domain" description="IMD" evidence="9">
    <location>
        <begin position="1"/>
        <end position="250"/>
    </location>
</feature>
<dbReference type="GO" id="GO:0034334">
    <property type="term" value="P:adherens junction maintenance"/>
    <property type="evidence" value="ECO:0007669"/>
    <property type="project" value="TreeGrafter"/>
</dbReference>
<evidence type="ECO:0000256" key="5">
    <source>
        <dbReference type="ARBA" id="ARBA00023203"/>
    </source>
</evidence>
<feature type="compositionally biased region" description="Polar residues" evidence="7">
    <location>
        <begin position="546"/>
        <end position="557"/>
    </location>
</feature>
<dbReference type="GO" id="GO:0003779">
    <property type="term" value="F:actin binding"/>
    <property type="evidence" value="ECO:0007669"/>
    <property type="project" value="UniProtKB-KW"/>
</dbReference>
<dbReference type="InterPro" id="IPR013606">
    <property type="entry name" value="I-BAR_dom"/>
</dbReference>
<reference evidence="10" key="2">
    <citation type="submission" date="2025-09" db="UniProtKB">
        <authorList>
            <consortium name="Ensembl"/>
        </authorList>
    </citation>
    <scope>IDENTIFICATION</scope>
</reference>
<dbReference type="Gene3D" id="1.20.1270.60">
    <property type="entry name" value="Arfaptin homology (AH) domain/BAR domain"/>
    <property type="match status" value="1"/>
</dbReference>
<accession>A0A8C7JGL9</accession>
<feature type="region of interest" description="Disordered" evidence="7">
    <location>
        <begin position="592"/>
        <end position="708"/>
    </location>
</feature>
<evidence type="ECO:0000259" key="8">
    <source>
        <dbReference type="PROSITE" id="PS51082"/>
    </source>
</evidence>
<feature type="compositionally biased region" description="Low complexity" evidence="7">
    <location>
        <begin position="371"/>
        <end position="384"/>
    </location>
</feature>
<dbReference type="PANTHER" id="PTHR15708:SF10">
    <property type="entry name" value="PROTEIN MTSS 1"/>
    <property type="match status" value="1"/>
</dbReference>
<dbReference type="InterPro" id="IPR003124">
    <property type="entry name" value="WH2_dom"/>
</dbReference>
<evidence type="ECO:0000256" key="2">
    <source>
        <dbReference type="ARBA" id="ARBA00022490"/>
    </source>
</evidence>
<feature type="compositionally biased region" description="Low complexity" evidence="7">
    <location>
        <begin position="251"/>
        <end position="297"/>
    </location>
</feature>
<evidence type="ECO:0000259" key="9">
    <source>
        <dbReference type="PROSITE" id="PS51338"/>
    </source>
</evidence>
<comment type="subcellular location">
    <subcellularLocation>
        <location evidence="1">Cytoplasm</location>
    </subcellularLocation>
</comment>
<dbReference type="PROSITE" id="PS51082">
    <property type="entry name" value="WH2"/>
    <property type="match status" value="1"/>
</dbReference>
<reference evidence="10" key="1">
    <citation type="submission" date="2025-08" db="UniProtKB">
        <authorList>
            <consortium name="Ensembl"/>
        </authorList>
    </citation>
    <scope>IDENTIFICATION</scope>
</reference>
<feature type="compositionally biased region" description="Acidic residues" evidence="7">
    <location>
        <begin position="698"/>
        <end position="708"/>
    </location>
</feature>
<dbReference type="FunFam" id="1.20.1270.60:FF:000010">
    <property type="entry name" value="Metastasis suppressor 1, isoform CRA_e"/>
    <property type="match status" value="1"/>
</dbReference>
<dbReference type="Ensembl" id="ENSOKIT00005091403.1">
    <property type="protein sequence ID" value="ENSOKIP00005085558.1"/>
    <property type="gene ID" value="ENSOKIG00005036916.1"/>
</dbReference>
<evidence type="ECO:0000256" key="7">
    <source>
        <dbReference type="SAM" id="MobiDB-lite"/>
    </source>
</evidence>
<keyword evidence="4" id="KW-0175">Coiled coil</keyword>
<protein>
    <submittedName>
        <fullName evidence="10">MTSS I-BAR domain containing 1</fullName>
    </submittedName>
</protein>
<dbReference type="GO" id="GO:0005543">
    <property type="term" value="F:phospholipid binding"/>
    <property type="evidence" value="ECO:0007669"/>
    <property type="project" value="TreeGrafter"/>
</dbReference>
<keyword evidence="11" id="KW-1185">Reference proteome</keyword>
<organism evidence="10 11">
    <name type="scientific">Oncorhynchus kisutch</name>
    <name type="common">Coho salmon</name>
    <name type="synonym">Salmo kisutch</name>
    <dbReference type="NCBI Taxonomy" id="8019"/>
    <lineage>
        <taxon>Eukaryota</taxon>
        <taxon>Metazoa</taxon>
        <taxon>Chordata</taxon>
        <taxon>Craniata</taxon>
        <taxon>Vertebrata</taxon>
        <taxon>Euteleostomi</taxon>
        <taxon>Actinopterygii</taxon>
        <taxon>Neopterygii</taxon>
        <taxon>Teleostei</taxon>
        <taxon>Protacanthopterygii</taxon>
        <taxon>Salmoniformes</taxon>
        <taxon>Salmonidae</taxon>
        <taxon>Salmoninae</taxon>
        <taxon>Oncorhynchus</taxon>
    </lineage>
</organism>
<feature type="compositionally biased region" description="Polar residues" evidence="7">
    <location>
        <begin position="315"/>
        <end position="335"/>
    </location>
</feature>
<dbReference type="GO" id="GO:0005737">
    <property type="term" value="C:cytoplasm"/>
    <property type="evidence" value="ECO:0007669"/>
    <property type="project" value="UniProtKB-SubCell"/>
</dbReference>
<gene>
    <name evidence="10" type="primary">mtss1</name>
</gene>
<sequence>METVIERECSALGGLFQTVIGDMKSSYPVWDDFISKAGKLQSQLRTTVVAVAAFLDAFQKVADLATGSRGGTRDIGSALTRMCMRHRSIEAKLRQFSMVFIDCLINPLQDQMEEWKRVANTLDKDHAKEYKKARQEIKKKSSDTLKLQKKAKKGRGDIQPQLDNAMQDISDKYLLLEETEKQAVRKALVEERSRFCTLVSMLRPVVEEEMSMLGEITHLQTLTDDLKALTMDPHKLPPASEQVILDLKGSESSWSYQTPPSSPSTTASRKSSMCSSLNSVNSSDSRSSGSHCHSPTSHYRYRSSALPQQGPARLSSVSSHDSGFISQDAYQSKSPSPMPPDTHPQGPSAAPYLSGGGMQEVYPDLPPSSPSTPLASPSYSPTSPEWAWSRPGSAHLVDSPPYCALGPGMIPSSKVLTWKDWAKPGPYDQPMVNTLRRTKEKRETPDPSSPQATTPGDEPQRAKGTNAADRQEEAEAHEELALALARGLQLDIQRSSRDSLQCSSGYSTQNTTPCCSEDTIPSQVSDYDYFSVGGDQETDQPDFDKSSTIPRNSDISQSYRRMFHAKRPASTAGIPTTSPSPASIVTPGVATIRRTPSSKPNLRRPSGSLGLGPIPVKPPMIPVKTPTVPEHPGVFFRGESEGGGPLSPRSPLSSAGDNGLLVSPKATWDTQAPSDPPTSPPQSGSRLSEWDREALPEVQEEEPGCGEGEDVLLAIRRGVKLKKTASNDRSAPRIV</sequence>